<organism evidence="10">
    <name type="scientific">Solibacter usitatus (strain Ellin6076)</name>
    <dbReference type="NCBI Taxonomy" id="234267"/>
    <lineage>
        <taxon>Bacteria</taxon>
        <taxon>Pseudomonadati</taxon>
        <taxon>Acidobacteriota</taxon>
        <taxon>Terriglobia</taxon>
        <taxon>Bryobacterales</taxon>
        <taxon>Solibacteraceae</taxon>
        <taxon>Candidatus Solibacter</taxon>
    </lineage>
</organism>
<dbReference type="PANTHER" id="PTHR45833:SF2">
    <property type="entry name" value="BIFUNCTIONAL HOMOCYSTEINE S-METHYLTRANSFERASE_5,10-METHYLENETETRAHYDROFOLATE REDUCTASE"/>
    <property type="match status" value="1"/>
</dbReference>
<evidence type="ECO:0000256" key="3">
    <source>
        <dbReference type="ARBA" id="ARBA00022603"/>
    </source>
</evidence>
<keyword evidence="8" id="KW-0479">Metal-binding</keyword>
<dbReference type="SUPFAM" id="SSF82282">
    <property type="entry name" value="Homocysteine S-methyltransferase"/>
    <property type="match status" value="1"/>
</dbReference>
<dbReference type="InParanoid" id="Q01QP4"/>
<dbReference type="GO" id="GO:0046872">
    <property type="term" value="F:metal ion binding"/>
    <property type="evidence" value="ECO:0007669"/>
    <property type="project" value="UniProtKB-KW"/>
</dbReference>
<dbReference type="InterPro" id="IPR003171">
    <property type="entry name" value="Mehydrof_redctse-like"/>
</dbReference>
<keyword evidence="3 8" id="KW-0489">Methyltransferase</keyword>
<comment type="pathway">
    <text evidence="2">One-carbon metabolism; tetrahydrofolate interconversion.</text>
</comment>
<evidence type="ECO:0000256" key="4">
    <source>
        <dbReference type="ARBA" id="ARBA00022630"/>
    </source>
</evidence>
<dbReference type="eggNOG" id="COG0646">
    <property type="taxonomic scope" value="Bacteria"/>
</dbReference>
<evidence type="ECO:0000313" key="10">
    <source>
        <dbReference type="EMBL" id="ABJ88026.1"/>
    </source>
</evidence>
<proteinExistence type="predicted"/>
<keyword evidence="8" id="KW-0862">Zinc</keyword>
<dbReference type="NCBIfam" id="NF006396">
    <property type="entry name" value="PRK08645.1"/>
    <property type="match status" value="1"/>
</dbReference>
<dbReference type="InterPro" id="IPR050554">
    <property type="entry name" value="Met_Synthase/Corrinoid"/>
</dbReference>
<dbReference type="EMBL" id="CP000473">
    <property type="protein sequence ID" value="ABJ88026.1"/>
    <property type="molecule type" value="Genomic_DNA"/>
</dbReference>
<feature type="binding site" evidence="8">
    <location>
        <position position="216"/>
    </location>
    <ligand>
        <name>Zn(2+)</name>
        <dbReference type="ChEBI" id="CHEBI:29105"/>
    </ligand>
</feature>
<dbReference type="GO" id="GO:0005829">
    <property type="term" value="C:cytosol"/>
    <property type="evidence" value="ECO:0007669"/>
    <property type="project" value="TreeGrafter"/>
</dbReference>
<dbReference type="Pfam" id="PF02219">
    <property type="entry name" value="MTHFR"/>
    <property type="match status" value="1"/>
</dbReference>
<dbReference type="Pfam" id="PF02574">
    <property type="entry name" value="S-methyl_trans"/>
    <property type="match status" value="1"/>
</dbReference>
<dbReference type="GO" id="GO:0035999">
    <property type="term" value="P:tetrahydrofolate interconversion"/>
    <property type="evidence" value="ECO:0007669"/>
    <property type="project" value="UniProtKB-UniPathway"/>
</dbReference>
<dbReference type="eggNOG" id="COG0685">
    <property type="taxonomic scope" value="Bacteria"/>
</dbReference>
<evidence type="ECO:0000256" key="2">
    <source>
        <dbReference type="ARBA" id="ARBA00004777"/>
    </source>
</evidence>
<feature type="domain" description="Hcy-binding" evidence="9">
    <location>
        <begin position="9"/>
        <end position="296"/>
    </location>
</feature>
<evidence type="ECO:0000259" key="9">
    <source>
        <dbReference type="PROSITE" id="PS50970"/>
    </source>
</evidence>
<dbReference type="Gene3D" id="3.20.20.330">
    <property type="entry name" value="Homocysteine-binding-like domain"/>
    <property type="match status" value="1"/>
</dbReference>
<comment type="cofactor">
    <cofactor evidence="8">
        <name>Zn(2+)</name>
        <dbReference type="ChEBI" id="CHEBI:29105"/>
    </cofactor>
</comment>
<accession>Q01QP4</accession>
<reference evidence="10" key="1">
    <citation type="submission" date="2006-10" db="EMBL/GenBank/DDBJ databases">
        <title>Complete sequence of Solibacter usitatus Ellin6076.</title>
        <authorList>
            <consortium name="US DOE Joint Genome Institute"/>
            <person name="Copeland A."/>
            <person name="Lucas S."/>
            <person name="Lapidus A."/>
            <person name="Barry K."/>
            <person name="Detter J.C."/>
            <person name="Glavina del Rio T."/>
            <person name="Hammon N."/>
            <person name="Israni S."/>
            <person name="Dalin E."/>
            <person name="Tice H."/>
            <person name="Pitluck S."/>
            <person name="Thompson L.S."/>
            <person name="Brettin T."/>
            <person name="Bruce D."/>
            <person name="Han C."/>
            <person name="Tapia R."/>
            <person name="Gilna P."/>
            <person name="Schmutz J."/>
            <person name="Larimer F."/>
            <person name="Land M."/>
            <person name="Hauser L."/>
            <person name="Kyrpides N."/>
            <person name="Mikhailova N."/>
            <person name="Janssen P.H."/>
            <person name="Kuske C.R."/>
            <person name="Richardson P."/>
        </authorList>
    </citation>
    <scope>NUCLEOTIDE SEQUENCE</scope>
    <source>
        <strain evidence="10">Ellin6076</strain>
    </source>
</reference>
<dbReference type="PROSITE" id="PS50970">
    <property type="entry name" value="HCY"/>
    <property type="match status" value="1"/>
</dbReference>
<evidence type="ECO:0000256" key="1">
    <source>
        <dbReference type="ARBA" id="ARBA00001974"/>
    </source>
</evidence>
<name>Q01QP4_SOLUE</name>
<evidence type="ECO:0000256" key="8">
    <source>
        <dbReference type="PROSITE-ProRule" id="PRU00333"/>
    </source>
</evidence>
<keyword evidence="6" id="KW-0274">FAD</keyword>
<dbReference type="InterPro" id="IPR029041">
    <property type="entry name" value="FAD-linked_oxidoreductase-like"/>
</dbReference>
<dbReference type="GO" id="GO:0032259">
    <property type="term" value="P:methylation"/>
    <property type="evidence" value="ECO:0007669"/>
    <property type="project" value="UniProtKB-KW"/>
</dbReference>
<dbReference type="OrthoDB" id="9803687at2"/>
<keyword evidence="4" id="KW-0285">Flavoprotein</keyword>
<dbReference type="UniPathway" id="UPA00193"/>
<dbReference type="HOGENOM" id="CLU_453272_0_0_0"/>
<dbReference type="CDD" id="cd00537">
    <property type="entry name" value="MTHFR"/>
    <property type="match status" value="1"/>
</dbReference>
<dbReference type="InterPro" id="IPR003726">
    <property type="entry name" value="HCY_dom"/>
</dbReference>
<dbReference type="GO" id="GO:0008705">
    <property type="term" value="F:methionine synthase activity"/>
    <property type="evidence" value="ECO:0007669"/>
    <property type="project" value="TreeGrafter"/>
</dbReference>
<dbReference type="SUPFAM" id="SSF51730">
    <property type="entry name" value="FAD-linked oxidoreductase"/>
    <property type="match status" value="1"/>
</dbReference>
<gene>
    <name evidence="10" type="ordered locus">Acid_7115</name>
</gene>
<evidence type="ECO:0000256" key="6">
    <source>
        <dbReference type="ARBA" id="ARBA00022827"/>
    </source>
</evidence>
<dbReference type="GO" id="GO:0004489">
    <property type="term" value="F:methylenetetrahydrofolate reductase [NAD(P)H] activity"/>
    <property type="evidence" value="ECO:0007669"/>
    <property type="project" value="InterPro"/>
</dbReference>
<dbReference type="Gene3D" id="3.20.20.220">
    <property type="match status" value="1"/>
</dbReference>
<keyword evidence="7" id="KW-0560">Oxidoreductase</keyword>
<feature type="binding site" evidence="8">
    <location>
        <position position="281"/>
    </location>
    <ligand>
        <name>Zn(2+)</name>
        <dbReference type="ChEBI" id="CHEBI:29105"/>
    </ligand>
</feature>
<dbReference type="InterPro" id="IPR036589">
    <property type="entry name" value="HCY_dom_sf"/>
</dbReference>
<dbReference type="KEGG" id="sus:Acid_7115"/>
<dbReference type="STRING" id="234267.Acid_7115"/>
<protein>
    <submittedName>
        <fullName evidence="10">Homocysteine S-methyltransferase</fullName>
    </submittedName>
</protein>
<keyword evidence="5 8" id="KW-0808">Transferase</keyword>
<evidence type="ECO:0000256" key="5">
    <source>
        <dbReference type="ARBA" id="ARBA00022679"/>
    </source>
</evidence>
<dbReference type="PANTHER" id="PTHR45833">
    <property type="entry name" value="METHIONINE SYNTHASE"/>
    <property type="match status" value="1"/>
</dbReference>
<sequence length="622" mass="67727">MNTTTSSRAQEFRDQLARRVIVADGAMGTMLYSRGVFINRCFDELNLSAADMVRQIHQEYVKAGAEILETNTFGATRQRLGAFGFAEKLQAINHAGVRLAREAANGSAYVAGAVGPLNVRIEPLGPTSFAEARAAFREQIDALLEAGVDLLIFETFGNLDELREAVYAGYDASRGEVPMIAQVTIDDFGHLPGGTDTETFTREMNNWPVDVIGLNCSVGPKATLETVERMMEFATKPLSAMPNAGLPMRVEGRNIYLCSPEYMSQYARRLLWAGVKVIGGCCGTTPDHIKLIRSETRSLQPLQKQLAVTVEEPKVKAQALQPVPVAEKSQVGAKLAAGKFVTFVEILPPRGVDATREIAGAKLCAEHGIDAINVPDGPRASARMSAQVTCQLIQAQAGIEAVNHFCCRDRNILGIQSELLGTHGAGVRNLICITGDPPRMGAYPDATAVFDVDAIGLVNIVRNLNHGLDIGGNPMGSQTALLIGVGANPGALNMDEEIRRFEWKVEAGAEYVVTQPVFDLDLLEAFLKRIEHVKIPVLCGIWPLTSYRNAEFMVNELRVPVPEMFMERMRRVDNAEKAREEGVAIAREMVARVSKMVQGAQLSAPFGRYQMAIDVADAIESR</sequence>
<dbReference type="AlphaFoldDB" id="Q01QP4"/>
<comment type="cofactor">
    <cofactor evidence="1">
        <name>FAD</name>
        <dbReference type="ChEBI" id="CHEBI:57692"/>
    </cofactor>
</comment>
<feature type="binding site" evidence="8">
    <location>
        <position position="282"/>
    </location>
    <ligand>
        <name>Zn(2+)</name>
        <dbReference type="ChEBI" id="CHEBI:29105"/>
    </ligand>
</feature>
<evidence type="ECO:0000256" key="7">
    <source>
        <dbReference type="ARBA" id="ARBA00023002"/>
    </source>
</evidence>